<dbReference type="NCBIfam" id="TIGR00065">
    <property type="entry name" value="ftsZ"/>
    <property type="match status" value="1"/>
</dbReference>
<dbReference type="GO" id="GO:0003924">
    <property type="term" value="F:GTPase activity"/>
    <property type="evidence" value="ECO:0007669"/>
    <property type="project" value="UniProtKB-UniRule"/>
</dbReference>
<keyword evidence="4" id="KW-0717">Septation</keyword>
<dbReference type="InterPro" id="IPR000158">
    <property type="entry name" value="Cell_div_FtsZ"/>
</dbReference>
<keyword evidence="4" id="KW-0131">Cell cycle</keyword>
<evidence type="ECO:0000313" key="6">
    <source>
        <dbReference type="EMBL" id="QEP34391.1"/>
    </source>
</evidence>
<dbReference type="CDD" id="cd02201">
    <property type="entry name" value="FtsZ_type1"/>
    <property type="match status" value="1"/>
</dbReference>
<dbReference type="GO" id="GO:0032153">
    <property type="term" value="C:cell division site"/>
    <property type="evidence" value="ECO:0007669"/>
    <property type="project" value="UniProtKB-UniRule"/>
</dbReference>
<dbReference type="SMART" id="SM00864">
    <property type="entry name" value="Tubulin"/>
    <property type="match status" value="1"/>
</dbReference>
<accession>A0A5C2H5Z9</accession>
<reference evidence="6" key="2">
    <citation type="submission" date="2019-09" db="EMBL/GenBank/DDBJ databases">
        <title>Taxonomic note: a critical rebuttal of the proposed division of the genus Arcobacter into six genera, emended descriptions of Arcobacter anaerophilus and the genus Arcobacter, and an assessment of genus-level boundaries for Epsilonproteobacteria using in silico genomic comparator tools.</title>
        <authorList>
            <person name="On S.L.W."/>
            <person name="Miller W.G."/>
            <person name="Biggs P."/>
            <person name="Cornelius A."/>
            <person name="Vandamme P."/>
        </authorList>
    </citation>
    <scope>NUCLEOTIDE SEQUENCE [LARGE SCALE GENOMIC DNA]</scope>
    <source>
        <strain evidence="6">LMG 26638</strain>
    </source>
</reference>
<dbReference type="HAMAP" id="MF_00909">
    <property type="entry name" value="FtsZ"/>
    <property type="match status" value="1"/>
</dbReference>
<dbReference type="SUPFAM" id="SSF55307">
    <property type="entry name" value="Tubulin C-terminal domain-like"/>
    <property type="match status" value="1"/>
</dbReference>
<dbReference type="InterPro" id="IPR024757">
    <property type="entry name" value="FtsZ_C"/>
</dbReference>
<evidence type="ECO:0000256" key="1">
    <source>
        <dbReference type="ARBA" id="ARBA00009690"/>
    </source>
</evidence>
<dbReference type="EMBL" id="CP035928">
    <property type="protein sequence ID" value="QEP34391.1"/>
    <property type="molecule type" value="Genomic_DNA"/>
</dbReference>
<dbReference type="InterPro" id="IPR003008">
    <property type="entry name" value="Tubulin_FtsZ_GTPase"/>
</dbReference>
<protein>
    <recommendedName>
        <fullName evidence="4 5">Cell division protein FtsZ</fullName>
    </recommendedName>
</protein>
<feature type="binding site" evidence="4">
    <location>
        <position position="199"/>
    </location>
    <ligand>
        <name>GTP</name>
        <dbReference type="ChEBI" id="CHEBI:37565"/>
    </ligand>
</feature>
<keyword evidence="2 4" id="KW-0547">Nucleotide-binding</keyword>
<organism evidence="6 7">
    <name type="scientific">Malaciobacter pacificus</name>
    <dbReference type="NCBI Taxonomy" id="1080223"/>
    <lineage>
        <taxon>Bacteria</taxon>
        <taxon>Pseudomonadati</taxon>
        <taxon>Campylobacterota</taxon>
        <taxon>Epsilonproteobacteria</taxon>
        <taxon>Campylobacterales</taxon>
        <taxon>Arcobacteraceae</taxon>
        <taxon>Malaciobacter</taxon>
    </lineage>
</organism>
<dbReference type="GO" id="GO:0051258">
    <property type="term" value="P:protein polymerization"/>
    <property type="evidence" value="ECO:0007669"/>
    <property type="project" value="UniProtKB-UniRule"/>
</dbReference>
<dbReference type="InterPro" id="IPR037103">
    <property type="entry name" value="Tubulin/FtsZ-like_C"/>
</dbReference>
<dbReference type="GO" id="GO:0043093">
    <property type="term" value="P:FtsZ-dependent cytokinesis"/>
    <property type="evidence" value="ECO:0007669"/>
    <property type="project" value="UniProtKB-UniRule"/>
</dbReference>
<dbReference type="GO" id="GO:0005525">
    <property type="term" value="F:GTP binding"/>
    <property type="evidence" value="ECO:0007669"/>
    <property type="project" value="UniProtKB-UniRule"/>
</dbReference>
<dbReference type="SUPFAM" id="SSF52490">
    <property type="entry name" value="Tubulin nucleotide-binding domain-like"/>
    <property type="match status" value="1"/>
</dbReference>
<evidence type="ECO:0000256" key="4">
    <source>
        <dbReference type="HAMAP-Rule" id="MF_00909"/>
    </source>
</evidence>
<evidence type="ECO:0000256" key="3">
    <source>
        <dbReference type="ARBA" id="ARBA00023134"/>
    </source>
</evidence>
<keyword evidence="4" id="KW-0963">Cytoplasm</keyword>
<feature type="binding site" evidence="4">
    <location>
        <position position="155"/>
    </location>
    <ligand>
        <name>GTP</name>
        <dbReference type="ChEBI" id="CHEBI:37565"/>
    </ligand>
</feature>
<dbReference type="PANTHER" id="PTHR30314:SF3">
    <property type="entry name" value="MITOCHONDRIAL DIVISION PROTEIN FSZA"/>
    <property type="match status" value="1"/>
</dbReference>
<dbReference type="PRINTS" id="PR00423">
    <property type="entry name" value="CELLDVISFTSZ"/>
</dbReference>
<dbReference type="OrthoDB" id="9813375at2"/>
<dbReference type="Gene3D" id="3.40.50.1440">
    <property type="entry name" value="Tubulin/FtsZ, GTPase domain"/>
    <property type="match status" value="1"/>
</dbReference>
<feature type="binding site" evidence="4">
    <location>
        <begin position="120"/>
        <end position="122"/>
    </location>
    <ligand>
        <name>GTP</name>
        <dbReference type="ChEBI" id="CHEBI:37565"/>
    </ligand>
</feature>
<dbReference type="GO" id="GO:0005737">
    <property type="term" value="C:cytoplasm"/>
    <property type="evidence" value="ECO:0007669"/>
    <property type="project" value="UniProtKB-SubCell"/>
</dbReference>
<dbReference type="InterPro" id="IPR036525">
    <property type="entry name" value="Tubulin/FtsZ_GTPase_sf"/>
</dbReference>
<sequence>MEDLFNVDDIKVDMPNKVLSDNVAKISVIGVGGGGCNMINHMINEGSHKIDLIAANTDLQVLNISKAPKKIQLGVKLTKGLGAGMKPEIGRDSAVESFEEIKGILKGADIVFIAAGLGGGTGTGAAAIIAKAAKEIGALTVSVVTKPFTWEGKKRAGLANLGLEELKKVSDSIIVVPNDRLLEIIDENVGMKDAFKIIDNILYQAVNGMSEVILNPGNSDINTDFADVKTIMQHRGMALMGIGRAKGEEAAQRALEDAIDSPLLDKVSLNGAKGILIHFNIHPQVSLFAINSVMGTINDRMDSNAEIIFGTTSDSTLEKDEVKITIVATGFESKNEEFEQEGEENEEKASVRVNDENHLDVPPLMRDYVVQYHIVQTQQHVSPKIEE</sequence>
<dbReference type="GO" id="GO:0000917">
    <property type="term" value="P:division septum assembly"/>
    <property type="evidence" value="ECO:0007669"/>
    <property type="project" value="UniProtKB-KW"/>
</dbReference>
<dbReference type="Gene3D" id="3.30.1330.20">
    <property type="entry name" value="Tubulin/FtsZ, C-terminal domain"/>
    <property type="match status" value="1"/>
</dbReference>
<gene>
    <name evidence="4 6" type="primary">ftsZ</name>
    <name evidence="6" type="ORF">APAC_1272</name>
</gene>
<name>A0A5C2H5Z9_9BACT</name>
<keyword evidence="3 4" id="KW-0342">GTP-binding</keyword>
<comment type="function">
    <text evidence="4">Essential cell division protein that forms a contractile ring structure (Z ring) at the future cell division site. The regulation of the ring assembly controls the timing and the location of cell division. One of the functions of the FtsZ ring is to recruit other cell division proteins to the septum to produce a new cell wall between the dividing cells. Binds GTP and shows GTPase activity.</text>
</comment>
<feature type="binding site" evidence="4">
    <location>
        <position position="151"/>
    </location>
    <ligand>
        <name>GTP</name>
        <dbReference type="ChEBI" id="CHEBI:37565"/>
    </ligand>
</feature>
<proteinExistence type="inferred from homology"/>
<dbReference type="Pfam" id="PF12327">
    <property type="entry name" value="FtsZ_C"/>
    <property type="match status" value="1"/>
</dbReference>
<comment type="similarity">
    <text evidence="1 4">Belongs to the FtsZ family.</text>
</comment>
<evidence type="ECO:0000313" key="7">
    <source>
        <dbReference type="Proteomes" id="UP000322726"/>
    </source>
</evidence>
<comment type="subunit">
    <text evidence="4">Homodimer. Polymerizes to form a dynamic ring structure in a strictly GTP-dependent manner. Interacts directly with several other division proteins.</text>
</comment>
<keyword evidence="4 6" id="KW-0132">Cell division</keyword>
<evidence type="ECO:0000256" key="5">
    <source>
        <dbReference type="NCBIfam" id="TIGR00065"/>
    </source>
</evidence>
<dbReference type="Proteomes" id="UP000322726">
    <property type="component" value="Chromosome"/>
</dbReference>
<dbReference type="InterPro" id="IPR045061">
    <property type="entry name" value="FtsZ/CetZ"/>
</dbReference>
<dbReference type="RefSeq" id="WP_130233328.1">
    <property type="nucleotide sequence ID" value="NZ_BMEF01000008.1"/>
</dbReference>
<dbReference type="InterPro" id="IPR018316">
    <property type="entry name" value="Tubulin/FtsZ_2-layer-sand-dom"/>
</dbReference>
<dbReference type="Pfam" id="PF00091">
    <property type="entry name" value="Tubulin"/>
    <property type="match status" value="1"/>
</dbReference>
<dbReference type="PANTHER" id="PTHR30314">
    <property type="entry name" value="CELL DIVISION PROTEIN FTSZ-RELATED"/>
    <property type="match status" value="1"/>
</dbReference>
<reference evidence="6" key="1">
    <citation type="submission" date="2019-09" db="EMBL/GenBank/DDBJ databases">
        <title>Complete genome sequencing of four Arcobacter species reveals a diverse suite of mobile elements.</title>
        <authorList>
            <person name="Miller W.G."/>
            <person name="Yee E."/>
            <person name="Bono J.L."/>
        </authorList>
    </citation>
    <scope>NUCLEOTIDE SEQUENCE [LARGE SCALE GENOMIC DNA]</scope>
    <source>
        <strain evidence="6">LMG 26638</strain>
    </source>
</reference>
<evidence type="ECO:0000256" key="2">
    <source>
        <dbReference type="ARBA" id="ARBA00022741"/>
    </source>
</evidence>
<keyword evidence="7" id="KW-1185">Reference proteome</keyword>
<dbReference type="FunFam" id="3.40.50.1440:FF:000001">
    <property type="entry name" value="Cell division protein FtsZ"/>
    <property type="match status" value="1"/>
</dbReference>
<feature type="binding site" evidence="4">
    <location>
        <begin position="33"/>
        <end position="37"/>
    </location>
    <ligand>
        <name>GTP</name>
        <dbReference type="ChEBI" id="CHEBI:37565"/>
    </ligand>
</feature>
<comment type="subcellular location">
    <subcellularLocation>
        <location evidence="4">Cytoplasm</location>
    </subcellularLocation>
    <text evidence="4">Assembles at midcell at the inner surface of the cytoplasmic membrane.</text>
</comment>
<dbReference type="InterPro" id="IPR008280">
    <property type="entry name" value="Tub_FtsZ_C"/>
</dbReference>
<dbReference type="AlphaFoldDB" id="A0A5C2H5Z9"/>
<dbReference type="SMART" id="SM00865">
    <property type="entry name" value="Tubulin_C"/>
    <property type="match status" value="1"/>
</dbReference>
<dbReference type="KEGG" id="apai:APAC_1272"/>